<protein>
    <submittedName>
        <fullName evidence="2">Unnamed protein product</fullName>
    </submittedName>
</protein>
<dbReference type="PROSITE" id="PS51688">
    <property type="entry name" value="ICA"/>
    <property type="match status" value="1"/>
</dbReference>
<dbReference type="Pfam" id="PF13884">
    <property type="entry name" value="Peptidase_S74"/>
    <property type="match status" value="1"/>
</dbReference>
<dbReference type="OrthoDB" id="125614at2759"/>
<gene>
    <name evidence="2" type="ORF">Plil01_001557700</name>
</gene>
<dbReference type="AlphaFoldDB" id="A0A9W6XEI7"/>
<feature type="domain" description="Peptidase S74" evidence="1">
    <location>
        <begin position="1"/>
        <end position="71"/>
    </location>
</feature>
<dbReference type="InterPro" id="IPR030392">
    <property type="entry name" value="S74_ICA"/>
</dbReference>
<evidence type="ECO:0000313" key="3">
    <source>
        <dbReference type="Proteomes" id="UP001165083"/>
    </source>
</evidence>
<comment type="caution">
    <text evidence="2">The sequence shown here is derived from an EMBL/GenBank/DDBJ whole genome shotgun (WGS) entry which is preliminary data.</text>
</comment>
<dbReference type="Proteomes" id="UP001165083">
    <property type="component" value="Unassembled WGS sequence"/>
</dbReference>
<proteinExistence type="predicted"/>
<reference evidence="2" key="1">
    <citation type="submission" date="2023-04" db="EMBL/GenBank/DDBJ databases">
        <title>Phytophthora lilii NBRC 32176.</title>
        <authorList>
            <person name="Ichikawa N."/>
            <person name="Sato H."/>
            <person name="Tonouchi N."/>
        </authorList>
    </citation>
    <scope>NUCLEOTIDE SEQUENCE</scope>
    <source>
        <strain evidence="2">NBRC 32176</strain>
    </source>
</reference>
<keyword evidence="3" id="KW-1185">Reference proteome</keyword>
<name>A0A9W6XEI7_9STRA</name>
<accession>A0A9W6XEI7</accession>
<dbReference type="EMBL" id="BSXW01001447">
    <property type="protein sequence ID" value="GMF36866.1"/>
    <property type="molecule type" value="Genomic_DNA"/>
</dbReference>
<sequence length="75" mass="8377">MAQEQTNHIGFIAQELYEIIPEVVEKGANDDTNPNGYPINPWGIDLSSLTAVLCRAVQELKAEVDELHRKIDTIT</sequence>
<evidence type="ECO:0000313" key="2">
    <source>
        <dbReference type="EMBL" id="GMF36866.1"/>
    </source>
</evidence>
<evidence type="ECO:0000259" key="1">
    <source>
        <dbReference type="PROSITE" id="PS51688"/>
    </source>
</evidence>
<organism evidence="2 3">
    <name type="scientific">Phytophthora lilii</name>
    <dbReference type="NCBI Taxonomy" id="2077276"/>
    <lineage>
        <taxon>Eukaryota</taxon>
        <taxon>Sar</taxon>
        <taxon>Stramenopiles</taxon>
        <taxon>Oomycota</taxon>
        <taxon>Peronosporomycetes</taxon>
        <taxon>Peronosporales</taxon>
        <taxon>Peronosporaceae</taxon>
        <taxon>Phytophthora</taxon>
    </lineage>
</organism>